<sequence length="248" mass="28490">MAPPHNKRIKTLSVSRPFIYGNTAKKIGSIRPPNAPPEHTHIWKLFIKGLNNDDISYFIKKVVVKLHDTYPNPIRTLETPPFEITETGWGEFEINIKIYFIDSSNEKFLNFYHHLRLHPYKTPNQIASTEEASTATTTTENSNNATTKDEGKNDNSKKQDDDIVSSVIYDEIIFNEPNETFLNVLLSKPGNYLPSNSEEINEKNIVNGTIFSKQLESDEIDRINLRIDTVEKEINELKEKIKERLASK</sequence>
<dbReference type="GO" id="GO:0006281">
    <property type="term" value="P:DNA repair"/>
    <property type="evidence" value="ECO:0007669"/>
    <property type="project" value="UniProtKB-KW"/>
</dbReference>
<gene>
    <name evidence="16" type="primary">TBLA0B01330</name>
    <name evidence="16" type="ORF">TBLA_0B01330</name>
</gene>
<dbReference type="GO" id="GO:0005737">
    <property type="term" value="C:cytoplasm"/>
    <property type="evidence" value="ECO:0007669"/>
    <property type="project" value="UniProtKB-SubCell"/>
</dbReference>
<dbReference type="GO" id="GO:0031509">
    <property type="term" value="P:subtelomeric heterochromatin formation"/>
    <property type="evidence" value="ECO:0007669"/>
    <property type="project" value="EnsemblFungi"/>
</dbReference>
<evidence type="ECO:0000256" key="12">
    <source>
        <dbReference type="PROSITE-ProRule" id="PRU00376"/>
    </source>
</evidence>
<keyword evidence="3" id="KW-0963">Cytoplasm</keyword>
<dbReference type="eggNOG" id="KOG3149">
    <property type="taxonomic scope" value="Eukaryota"/>
</dbReference>
<evidence type="ECO:0000313" key="16">
    <source>
        <dbReference type="EMBL" id="CCH58976.1"/>
    </source>
</evidence>
<dbReference type="STRING" id="1071380.I2GXX4"/>
<organism evidence="16 17">
    <name type="scientific">Henningerozyma blattae (strain ATCC 34711 / CBS 6284 / DSM 70876 / NBRC 10599 / NRRL Y-10934 / UCD 77-7)</name>
    <name type="common">Yeast</name>
    <name type="synonym">Tetrapisispora blattae</name>
    <dbReference type="NCBI Taxonomy" id="1071380"/>
    <lineage>
        <taxon>Eukaryota</taxon>
        <taxon>Fungi</taxon>
        <taxon>Dikarya</taxon>
        <taxon>Ascomycota</taxon>
        <taxon>Saccharomycotina</taxon>
        <taxon>Saccharomycetes</taxon>
        <taxon>Saccharomycetales</taxon>
        <taxon>Saccharomycetaceae</taxon>
        <taxon>Henningerozyma</taxon>
    </lineage>
</organism>
<dbReference type="FunCoup" id="I2GXX4">
    <property type="interactions" value="774"/>
</dbReference>
<dbReference type="OMA" id="VKPYHNE"/>
<evidence type="ECO:0000259" key="15">
    <source>
        <dbReference type="PROSITE" id="PS51037"/>
    </source>
</evidence>
<evidence type="ECO:0000256" key="1">
    <source>
        <dbReference type="ARBA" id="ARBA00004496"/>
    </source>
</evidence>
<feature type="compositionally biased region" description="Basic and acidic residues" evidence="14">
    <location>
        <begin position="147"/>
        <end position="159"/>
    </location>
</feature>
<evidence type="ECO:0000256" key="6">
    <source>
        <dbReference type="ARBA" id="ARBA00023015"/>
    </source>
</evidence>
<keyword evidence="4" id="KW-0227">DNA damage</keyword>
<dbReference type="KEGG" id="tbl:TBLA_0B01330"/>
<dbReference type="OrthoDB" id="16041at2759"/>
<keyword evidence="6" id="KW-0805">Transcription regulation</keyword>
<evidence type="ECO:0000256" key="3">
    <source>
        <dbReference type="ARBA" id="ARBA00022490"/>
    </source>
</evidence>
<evidence type="ECO:0000256" key="11">
    <source>
        <dbReference type="ARBA" id="ARBA00025636"/>
    </source>
</evidence>
<dbReference type="PANTHER" id="PTHR47573:SF1">
    <property type="entry name" value="PROTEIN AF-9 HOMOLOG"/>
    <property type="match status" value="1"/>
</dbReference>
<keyword evidence="7" id="KW-0010">Activator</keyword>
<dbReference type="EMBL" id="HE806317">
    <property type="protein sequence ID" value="CCH58976.1"/>
    <property type="molecule type" value="Genomic_DNA"/>
</dbReference>
<evidence type="ECO:0000256" key="8">
    <source>
        <dbReference type="ARBA" id="ARBA00023163"/>
    </source>
</evidence>
<evidence type="ECO:0000256" key="13">
    <source>
        <dbReference type="SAM" id="Coils"/>
    </source>
</evidence>
<dbReference type="PANTHER" id="PTHR47573">
    <property type="entry name" value="PROTEIN AF-9 HOMOLOG"/>
    <property type="match status" value="1"/>
</dbReference>
<dbReference type="GO" id="GO:0000812">
    <property type="term" value="C:Swr1 complex"/>
    <property type="evidence" value="ECO:0007669"/>
    <property type="project" value="EnsemblFungi"/>
</dbReference>
<evidence type="ECO:0000256" key="7">
    <source>
        <dbReference type="ARBA" id="ARBA00023159"/>
    </source>
</evidence>
<dbReference type="InterPro" id="IPR055129">
    <property type="entry name" value="YEATS_dom"/>
</dbReference>
<evidence type="ECO:0000256" key="14">
    <source>
        <dbReference type="SAM" id="MobiDB-lite"/>
    </source>
</evidence>
<dbReference type="AlphaFoldDB" id="I2GXX4"/>
<keyword evidence="8" id="KW-0804">Transcription</keyword>
<evidence type="ECO:0000313" key="17">
    <source>
        <dbReference type="Proteomes" id="UP000002866"/>
    </source>
</evidence>
<keyword evidence="13" id="KW-0175">Coiled coil</keyword>
<comment type="subcellular location">
    <subcellularLocation>
        <location evidence="1">Cytoplasm</location>
    </subcellularLocation>
    <subcellularLocation>
        <location evidence="12">Nucleus</location>
    </subcellularLocation>
</comment>
<accession>I2GXX4</accession>
<dbReference type="GO" id="GO:0035267">
    <property type="term" value="C:NuA4 histone acetyltransferase complex"/>
    <property type="evidence" value="ECO:0007669"/>
    <property type="project" value="EnsemblFungi"/>
</dbReference>
<dbReference type="CDD" id="cd16908">
    <property type="entry name" value="YEATS_Yaf9_like"/>
    <property type="match status" value="1"/>
</dbReference>
<protein>
    <recommendedName>
        <fullName evidence="2">Protein AF-9 homolog</fullName>
    </recommendedName>
</protein>
<dbReference type="Pfam" id="PF03366">
    <property type="entry name" value="YEATS"/>
    <property type="match status" value="1"/>
</dbReference>
<dbReference type="GO" id="GO:0006355">
    <property type="term" value="P:regulation of DNA-templated transcription"/>
    <property type="evidence" value="ECO:0007669"/>
    <property type="project" value="InterPro"/>
</dbReference>
<proteinExistence type="predicted"/>
<reference evidence="16 17" key="1">
    <citation type="journal article" date="2011" name="Proc. Natl. Acad. Sci. U.S.A.">
        <title>Evolutionary erosion of yeast sex chromosomes by mating-type switching accidents.</title>
        <authorList>
            <person name="Gordon J.L."/>
            <person name="Armisen D."/>
            <person name="Proux-Wera E."/>
            <person name="Oheigeartaigh S.S."/>
            <person name="Byrne K.P."/>
            <person name="Wolfe K.H."/>
        </authorList>
    </citation>
    <scope>NUCLEOTIDE SEQUENCE [LARGE SCALE GENOMIC DNA]</scope>
    <source>
        <strain evidence="17">ATCC 34711 / CBS 6284 / DSM 70876 / NBRC 10599 / NRRL Y-10934 / UCD 77-7</strain>
    </source>
</reference>
<dbReference type="InterPro" id="IPR005033">
    <property type="entry name" value="YEATS"/>
</dbReference>
<dbReference type="PROSITE" id="PS51037">
    <property type="entry name" value="YEATS"/>
    <property type="match status" value="1"/>
</dbReference>
<dbReference type="InParanoid" id="I2GXX4"/>
<dbReference type="InterPro" id="IPR038704">
    <property type="entry name" value="YEAST_sf"/>
</dbReference>
<keyword evidence="10 12" id="KW-0539">Nucleus</keyword>
<feature type="region of interest" description="Disordered" evidence="14">
    <location>
        <begin position="128"/>
        <end position="159"/>
    </location>
</feature>
<dbReference type="HOGENOM" id="CLU_051385_2_1_1"/>
<keyword evidence="17" id="KW-1185">Reference proteome</keyword>
<evidence type="ECO:0000256" key="5">
    <source>
        <dbReference type="ARBA" id="ARBA00022853"/>
    </source>
</evidence>
<feature type="domain" description="YEATS" evidence="15">
    <location>
        <begin position="8"/>
        <end position="188"/>
    </location>
</feature>
<keyword evidence="9" id="KW-0234">DNA repair</keyword>
<dbReference type="Proteomes" id="UP000002866">
    <property type="component" value="Chromosome 2"/>
</dbReference>
<dbReference type="RefSeq" id="XP_004178495.1">
    <property type="nucleotide sequence ID" value="XM_004178447.1"/>
</dbReference>
<keyword evidence="5" id="KW-0156">Chromatin regulator</keyword>
<name>I2GXX4_HENB6</name>
<feature type="compositionally biased region" description="Low complexity" evidence="14">
    <location>
        <begin position="128"/>
        <end position="146"/>
    </location>
</feature>
<evidence type="ECO:0000256" key="9">
    <source>
        <dbReference type="ARBA" id="ARBA00023204"/>
    </source>
</evidence>
<evidence type="ECO:0000256" key="4">
    <source>
        <dbReference type="ARBA" id="ARBA00022763"/>
    </source>
</evidence>
<dbReference type="Gene3D" id="2.60.40.1970">
    <property type="entry name" value="YEATS domain"/>
    <property type="match status" value="1"/>
</dbReference>
<dbReference type="GO" id="GO:0000781">
    <property type="term" value="C:chromosome, telomeric region"/>
    <property type="evidence" value="ECO:0007669"/>
    <property type="project" value="GOC"/>
</dbReference>
<evidence type="ECO:0000256" key="2">
    <source>
        <dbReference type="ARBA" id="ARBA00022408"/>
    </source>
</evidence>
<feature type="coiled-coil region" evidence="13">
    <location>
        <begin position="213"/>
        <end position="247"/>
    </location>
</feature>
<comment type="function">
    <text evidence="11">Component of the SWR1 complex which mediates the ATP-dependent exchange of histone H2A for the H2A variant HZT1 leading to transcriptional regulation of selected genes by chromatin remodeling. Component of the NuA4 histone acetyltransferase complex which is involved in transcriptional activation of selected genes principally by acetylation of nucleosomal histones H4 and H2A. The NuA4 complex is also involved in DNA repair. Yaf9 may also be required for viability in conditions in which the structural integrity of the spindle is compromised.</text>
</comment>
<dbReference type="GeneID" id="14494065"/>
<evidence type="ECO:0000256" key="10">
    <source>
        <dbReference type="ARBA" id="ARBA00023242"/>
    </source>
</evidence>
<dbReference type="FunFam" id="2.60.40.1970:FF:000007">
    <property type="entry name" value="Protein AF-9 homolog"/>
    <property type="match status" value="1"/>
</dbReference>